<accession>A0ABZ0PBS9</accession>
<name>A0ABZ0PBS9_9BACT</name>
<evidence type="ECO:0000313" key="1">
    <source>
        <dbReference type="EMBL" id="WPB54029.1"/>
    </source>
</evidence>
<dbReference type="GeneID" id="94493328"/>
<dbReference type="RefSeq" id="WP_140031414.1">
    <property type="nucleotide sequence ID" value="NZ_CP137845.1"/>
</dbReference>
<keyword evidence="2" id="KW-1185">Reference proteome</keyword>
<dbReference type="Proteomes" id="UP001303601">
    <property type="component" value="Chromosome"/>
</dbReference>
<organism evidence="1 2">
    <name type="scientific">Metamycoplasma equirhinis</name>
    <dbReference type="NCBI Taxonomy" id="92402"/>
    <lineage>
        <taxon>Bacteria</taxon>
        <taxon>Bacillati</taxon>
        <taxon>Mycoplasmatota</taxon>
        <taxon>Mycoplasmoidales</taxon>
        <taxon>Metamycoplasmataceae</taxon>
        <taxon>Metamycoplasma</taxon>
    </lineage>
</organism>
<evidence type="ECO:0000313" key="2">
    <source>
        <dbReference type="Proteomes" id="UP001303601"/>
    </source>
</evidence>
<reference evidence="1" key="1">
    <citation type="submission" date="2023-11" db="EMBL/GenBank/DDBJ databases">
        <title>Completed genome sequence of Mycoplasma equirhinis type strain M432/72.</title>
        <authorList>
            <person name="Spergser J."/>
        </authorList>
    </citation>
    <scope>NUCLEOTIDE SEQUENCE [LARGE SCALE GENOMIC DNA]</scope>
    <source>
        <strain evidence="1">M432/72</strain>
    </source>
</reference>
<proteinExistence type="predicted"/>
<protein>
    <submittedName>
        <fullName evidence="1">Uncharacterized protein</fullName>
    </submittedName>
</protein>
<gene>
    <name evidence="1" type="ORF">R9B83_00415</name>
</gene>
<sequence length="130" mass="15329">MIITDPNIYGEAKKEKYFEQHLKSIDQFFENINTEKLDLIERHLFEFLKHSVKNYPNFFISTLSDAYKGKGGKNIIFKNRKTGELFALDKLLSKPQYELNLLGLLKIFNPKLNEWYIRTLPNKSKLDNLG</sequence>
<dbReference type="EMBL" id="CP137845">
    <property type="protein sequence ID" value="WPB54029.1"/>
    <property type="molecule type" value="Genomic_DNA"/>
</dbReference>